<dbReference type="SUPFAM" id="SSF47923">
    <property type="entry name" value="Ypt/Rab-GAP domain of gyp1p"/>
    <property type="match status" value="2"/>
</dbReference>
<proteinExistence type="predicted"/>
<dbReference type="PROSITE" id="PS50086">
    <property type="entry name" value="TBC_RABGAP"/>
    <property type="match status" value="1"/>
</dbReference>
<gene>
    <name evidence="3" type="ORF">QE152_g35745</name>
</gene>
<comment type="caution">
    <text evidence="3">The sequence shown here is derived from an EMBL/GenBank/DDBJ whole genome shotgun (WGS) entry which is preliminary data.</text>
</comment>
<dbReference type="GO" id="GO:0016192">
    <property type="term" value="P:vesicle-mediated transport"/>
    <property type="evidence" value="ECO:0007669"/>
    <property type="project" value="UniProtKB-ARBA"/>
</dbReference>
<protein>
    <submittedName>
        <fullName evidence="3">Rab-GTPase-TBC domain</fullName>
    </submittedName>
</protein>
<keyword evidence="1" id="KW-0175">Coiled coil</keyword>
<dbReference type="InterPro" id="IPR050302">
    <property type="entry name" value="Rab_GAP_TBC_domain"/>
</dbReference>
<dbReference type="Gene3D" id="1.10.8.270">
    <property type="entry name" value="putative rabgap domain of human tbc1 domain family member 14 like domains"/>
    <property type="match status" value="1"/>
</dbReference>
<sequence length="683" mass="78198">MKTYDSDNEYNSNINSYNSIEEATDLLVNKRGQPLIKCNPELAESFDVIKSIPENQNNYLFRQVLLKNNVMPDSRSQSLPSSLNKKNKVNDIVSSVDCDIHTKLLSENENSTVVQDMWFNTWPERYEKPKPSTETYIPETTDVALNSSMSKTSIINRGTSKTDNKKVTLNEALQNISLAYSPITKQLHLVEREVIEKENIGNQLEKLEKLEYSIEDCCNVGKNKHRKGEYRQSIRKTRETGIFHRRLLQLSSLSDISVNGSLLGGEDKSSTLDDDKDGENKKRSSFFNRSMFSWKLFNKTKHDCSLHNSLQRQHVASSSALIQNSRPSNLPAKTLEEDQRHKEEYRAILAAAKKREAQNHVAKQKQQKMQLLIEEQQAYSTKYFLQTVLPNWDSARNTKKTIDLWWNGLPSSVRGKIWKLAIGNELNLTQQLYGICVSRAQTRLSSPAPSHSDNEIDQESSMDVIQLDIARTFPTLCIFQEGGPYSEVLHSLLAAYVCYRPDVGYVQGMSYIAAVLILNMDQLDAFICFANLLNKPLHIAAFTLNQLQMQAYYQAFNEVFNYNLPKLYLHFCKAGLTPDLYLLDWIYTIYAKAMPLDVACRVWDVFLRDGDEFIFRAALGILHLHQDVLLTMDFLHGAQFLTRLPDDLSSDHLFKSIQTVSASIGKQTFQQIVERYHVSTHNL</sequence>
<organism evidence="3 4">
    <name type="scientific">Popillia japonica</name>
    <name type="common">Japanese beetle</name>
    <dbReference type="NCBI Taxonomy" id="7064"/>
    <lineage>
        <taxon>Eukaryota</taxon>
        <taxon>Metazoa</taxon>
        <taxon>Ecdysozoa</taxon>
        <taxon>Arthropoda</taxon>
        <taxon>Hexapoda</taxon>
        <taxon>Insecta</taxon>
        <taxon>Pterygota</taxon>
        <taxon>Neoptera</taxon>
        <taxon>Endopterygota</taxon>
        <taxon>Coleoptera</taxon>
        <taxon>Polyphaga</taxon>
        <taxon>Scarabaeiformia</taxon>
        <taxon>Scarabaeidae</taxon>
        <taxon>Rutelinae</taxon>
        <taxon>Popillia</taxon>
    </lineage>
</organism>
<dbReference type="GO" id="GO:0005773">
    <property type="term" value="C:vacuole"/>
    <property type="evidence" value="ECO:0007669"/>
    <property type="project" value="UniProtKB-ARBA"/>
</dbReference>
<feature type="domain" description="Rab-GAP TBC" evidence="2">
    <location>
        <begin position="408"/>
        <end position="610"/>
    </location>
</feature>
<dbReference type="InterPro" id="IPR035969">
    <property type="entry name" value="Rab-GAP_TBC_sf"/>
</dbReference>
<dbReference type="GO" id="GO:0005096">
    <property type="term" value="F:GTPase activator activity"/>
    <property type="evidence" value="ECO:0007669"/>
    <property type="project" value="TreeGrafter"/>
</dbReference>
<evidence type="ECO:0000313" key="4">
    <source>
        <dbReference type="Proteomes" id="UP001458880"/>
    </source>
</evidence>
<dbReference type="EMBL" id="JASPKY010000604">
    <property type="protein sequence ID" value="KAK9688155.1"/>
    <property type="molecule type" value="Genomic_DNA"/>
</dbReference>
<dbReference type="GO" id="GO:0031410">
    <property type="term" value="C:cytoplasmic vesicle"/>
    <property type="evidence" value="ECO:0007669"/>
    <property type="project" value="UniProtKB-ARBA"/>
</dbReference>
<dbReference type="SMART" id="SM00164">
    <property type="entry name" value="TBC"/>
    <property type="match status" value="1"/>
</dbReference>
<reference evidence="3 4" key="1">
    <citation type="journal article" date="2024" name="BMC Genomics">
        <title>De novo assembly and annotation of Popillia japonica's genome with initial clues to its potential as an invasive pest.</title>
        <authorList>
            <person name="Cucini C."/>
            <person name="Boschi S."/>
            <person name="Funari R."/>
            <person name="Cardaioli E."/>
            <person name="Iannotti N."/>
            <person name="Marturano G."/>
            <person name="Paoli F."/>
            <person name="Bruttini M."/>
            <person name="Carapelli A."/>
            <person name="Frati F."/>
            <person name="Nardi F."/>
        </authorList>
    </citation>
    <scope>NUCLEOTIDE SEQUENCE [LARGE SCALE GENOMIC DNA]</scope>
    <source>
        <strain evidence="3">DMR45628</strain>
    </source>
</reference>
<name>A0AAW1IF81_POPJA</name>
<dbReference type="Gene3D" id="1.10.472.80">
    <property type="entry name" value="Ypt/Rab-GAP domain of gyp1p, domain 3"/>
    <property type="match status" value="1"/>
</dbReference>
<dbReference type="FunFam" id="1.10.8.270:FF:000008">
    <property type="entry name" value="Putative TBC1 domain family member 14"/>
    <property type="match status" value="1"/>
</dbReference>
<dbReference type="GO" id="GO:0031267">
    <property type="term" value="F:small GTPase binding"/>
    <property type="evidence" value="ECO:0007669"/>
    <property type="project" value="TreeGrafter"/>
</dbReference>
<dbReference type="InterPro" id="IPR000195">
    <property type="entry name" value="Rab-GAP-TBC_dom"/>
</dbReference>
<evidence type="ECO:0000313" key="3">
    <source>
        <dbReference type="EMBL" id="KAK9688155.1"/>
    </source>
</evidence>
<keyword evidence="4" id="KW-1185">Reference proteome</keyword>
<evidence type="ECO:0000259" key="2">
    <source>
        <dbReference type="PROSITE" id="PS50086"/>
    </source>
</evidence>
<evidence type="ECO:0000256" key="1">
    <source>
        <dbReference type="SAM" id="Coils"/>
    </source>
</evidence>
<dbReference type="FunFam" id="1.10.472.80:FF:000006">
    <property type="entry name" value="TBC1 domain family member 14"/>
    <property type="match status" value="1"/>
</dbReference>
<dbReference type="Pfam" id="PF00566">
    <property type="entry name" value="RabGAP-TBC"/>
    <property type="match status" value="1"/>
</dbReference>
<feature type="coiled-coil region" evidence="1">
    <location>
        <begin position="335"/>
        <end position="374"/>
    </location>
</feature>
<dbReference type="Proteomes" id="UP001458880">
    <property type="component" value="Unassembled WGS sequence"/>
</dbReference>
<dbReference type="PANTHER" id="PTHR47219:SF15">
    <property type="entry name" value="TBC1 DOMAIN FAMILY MEMBER 12 ISOFORM X1"/>
    <property type="match status" value="1"/>
</dbReference>
<dbReference type="Gene3D" id="1.10.10.750">
    <property type="entry name" value="Ypt/Rab-GAP domain of gyp1p, domain 1"/>
    <property type="match status" value="1"/>
</dbReference>
<dbReference type="PANTHER" id="PTHR47219">
    <property type="entry name" value="RAB GTPASE-ACTIVATING PROTEIN 1-LIKE"/>
    <property type="match status" value="1"/>
</dbReference>
<dbReference type="AlphaFoldDB" id="A0AAW1IF81"/>
<accession>A0AAW1IF81</accession>